<dbReference type="AlphaFoldDB" id="A0A6I2GFD3"/>
<dbReference type="GO" id="GO:0004747">
    <property type="term" value="F:ribokinase activity"/>
    <property type="evidence" value="ECO:0007669"/>
    <property type="project" value="UniProtKB-UniRule"/>
</dbReference>
<reference evidence="14 15" key="1">
    <citation type="submission" date="2019-11" db="EMBL/GenBank/DDBJ databases">
        <title>Characterisation of Fundicoccus ignavus gen. nov. sp. nov., a novel genus of the family Aerococcaceae isolated from bulk tank milk.</title>
        <authorList>
            <person name="Siebert A."/>
            <person name="Huptas C."/>
            <person name="Wenning M."/>
            <person name="Scherer S."/>
            <person name="Doll E.V."/>
        </authorList>
    </citation>
    <scope>NUCLEOTIDE SEQUENCE [LARGE SCALE GENOMIC DNA]</scope>
    <source>
        <strain evidence="14 15">WS4759</strain>
    </source>
</reference>
<dbReference type="GO" id="GO:0019303">
    <property type="term" value="P:D-ribose catabolic process"/>
    <property type="evidence" value="ECO:0007669"/>
    <property type="project" value="UniProtKB-UniRule"/>
</dbReference>
<feature type="binding site" evidence="12">
    <location>
        <position position="238"/>
    </location>
    <ligand>
        <name>K(+)</name>
        <dbReference type="ChEBI" id="CHEBI:29103"/>
    </ligand>
</feature>
<dbReference type="GO" id="GO:0005524">
    <property type="term" value="F:ATP binding"/>
    <property type="evidence" value="ECO:0007669"/>
    <property type="project" value="UniProtKB-UniRule"/>
</dbReference>
<feature type="binding site" evidence="12">
    <location>
        <begin position="11"/>
        <end position="13"/>
    </location>
    <ligand>
        <name>substrate</name>
    </ligand>
</feature>
<dbReference type="UniPathway" id="UPA00916">
    <property type="reaction ID" value="UER00889"/>
</dbReference>
<evidence type="ECO:0000256" key="6">
    <source>
        <dbReference type="ARBA" id="ARBA00022741"/>
    </source>
</evidence>
<feature type="binding site" evidence="12">
    <location>
        <position position="266"/>
    </location>
    <ligand>
        <name>ATP</name>
        <dbReference type="ChEBI" id="CHEBI:30616"/>
    </ligand>
</feature>
<comment type="caution">
    <text evidence="12">Lacks conserved residue(s) required for the propagation of feature annotation.</text>
</comment>
<dbReference type="PRINTS" id="PR00990">
    <property type="entry name" value="RIBOKINASE"/>
</dbReference>
<evidence type="ECO:0000256" key="9">
    <source>
        <dbReference type="ARBA" id="ARBA00022842"/>
    </source>
</evidence>
<evidence type="ECO:0000313" key="14">
    <source>
        <dbReference type="EMBL" id="MRI85936.1"/>
    </source>
</evidence>
<comment type="subcellular location">
    <subcellularLocation>
        <location evidence="12">Cytoplasm</location>
    </subcellularLocation>
</comment>
<keyword evidence="9 12" id="KW-0460">Magnesium</keyword>
<evidence type="ECO:0000256" key="7">
    <source>
        <dbReference type="ARBA" id="ARBA00022777"/>
    </source>
</evidence>
<keyword evidence="8 12" id="KW-0067">ATP-binding</keyword>
<feature type="binding site" evidence="12">
    <location>
        <position position="242"/>
    </location>
    <ligand>
        <name>substrate</name>
    </ligand>
</feature>
<keyword evidence="10 12" id="KW-0630">Potassium</keyword>
<evidence type="ECO:0000313" key="15">
    <source>
        <dbReference type="Proteomes" id="UP000430975"/>
    </source>
</evidence>
<dbReference type="InterPro" id="IPR011877">
    <property type="entry name" value="Ribokinase"/>
</dbReference>
<dbReference type="NCBIfam" id="TIGR02152">
    <property type="entry name" value="D_ribokin_bact"/>
    <property type="match status" value="1"/>
</dbReference>
<dbReference type="PANTHER" id="PTHR10584:SF166">
    <property type="entry name" value="RIBOKINASE"/>
    <property type="match status" value="1"/>
</dbReference>
<dbReference type="PANTHER" id="PTHR10584">
    <property type="entry name" value="SUGAR KINASE"/>
    <property type="match status" value="1"/>
</dbReference>
<dbReference type="Gene3D" id="3.40.1190.20">
    <property type="match status" value="1"/>
</dbReference>
<dbReference type="Pfam" id="PF00294">
    <property type="entry name" value="PfkB"/>
    <property type="match status" value="1"/>
</dbReference>
<dbReference type="EC" id="2.7.1.15" evidence="2 12"/>
<accession>A0A6I2GFD3</accession>
<feature type="binding site" evidence="12">
    <location>
        <position position="275"/>
    </location>
    <ligand>
        <name>K(+)</name>
        <dbReference type="ChEBI" id="CHEBI:29103"/>
    </ligand>
</feature>
<comment type="caution">
    <text evidence="14">The sequence shown here is derived from an EMBL/GenBank/DDBJ whole genome shotgun (WGS) entry which is preliminary data.</text>
</comment>
<keyword evidence="5 12" id="KW-0479">Metal-binding</keyword>
<feature type="binding site" evidence="12">
    <location>
        <position position="182"/>
    </location>
    <ligand>
        <name>ATP</name>
        <dbReference type="ChEBI" id="CHEBI:30616"/>
    </ligand>
</feature>
<evidence type="ECO:0000256" key="12">
    <source>
        <dbReference type="HAMAP-Rule" id="MF_01987"/>
    </source>
</evidence>
<keyword evidence="7 12" id="KW-0418">Kinase</keyword>
<comment type="activity regulation">
    <text evidence="12">Activated by a monovalent cation that binds near, but not in, the active site. The most likely occupant of the site in vivo is potassium. Ion binding induces a conformational change that may alter substrate affinity.</text>
</comment>
<comment type="similarity">
    <text evidence="12">Belongs to the carbohydrate kinase PfkB family. Ribokinase subfamily.</text>
</comment>
<keyword evidence="6 12" id="KW-0547">Nucleotide-binding</keyword>
<keyword evidence="12" id="KW-0963">Cytoplasm</keyword>
<dbReference type="SUPFAM" id="SSF53613">
    <property type="entry name" value="Ribokinase-like"/>
    <property type="match status" value="1"/>
</dbReference>
<dbReference type="InterPro" id="IPR002139">
    <property type="entry name" value="Ribo/fructo_kinase"/>
</dbReference>
<dbReference type="CDD" id="cd01174">
    <property type="entry name" value="ribokinase"/>
    <property type="match status" value="1"/>
</dbReference>
<dbReference type="InterPro" id="IPR011611">
    <property type="entry name" value="PfkB_dom"/>
</dbReference>
<feature type="domain" description="Carbohydrate kinase PfkB" evidence="13">
    <location>
        <begin position="1"/>
        <end position="283"/>
    </location>
</feature>
<evidence type="ECO:0000259" key="13">
    <source>
        <dbReference type="Pfam" id="PF00294"/>
    </source>
</evidence>
<comment type="function">
    <text evidence="12">Catalyzes the phosphorylation of ribose at O-5 in a reaction requiring ATP and magnesium. The resulting D-ribose-5-phosphate can then be used either for sythesis of nucleotides, histidine, and tryptophan, or as a component of the pentose phosphate pathway.</text>
</comment>
<dbReference type="EMBL" id="WJQS01000007">
    <property type="protein sequence ID" value="MRI85936.1"/>
    <property type="molecule type" value="Genomic_DNA"/>
</dbReference>
<evidence type="ECO:0000256" key="5">
    <source>
        <dbReference type="ARBA" id="ARBA00022723"/>
    </source>
</evidence>
<name>A0A6I2GFD3_9LACT</name>
<comment type="subunit">
    <text evidence="12">Homodimer.</text>
</comment>
<feature type="binding site" evidence="12">
    <location>
        <begin position="39"/>
        <end position="43"/>
    </location>
    <ligand>
        <name>substrate</name>
    </ligand>
</feature>
<protein>
    <recommendedName>
        <fullName evidence="3 12">Ribokinase</fullName>
        <shortName evidence="12">RK</shortName>
        <ecNumber evidence="2 12">2.7.1.15</ecNumber>
    </recommendedName>
</protein>
<dbReference type="GO" id="GO:0005829">
    <property type="term" value="C:cytosol"/>
    <property type="evidence" value="ECO:0007669"/>
    <property type="project" value="TreeGrafter"/>
</dbReference>
<comment type="cofactor">
    <cofactor evidence="12">
        <name>Mg(2+)</name>
        <dbReference type="ChEBI" id="CHEBI:18420"/>
    </cofactor>
    <text evidence="12">Requires a divalent cation, most likely magnesium in vivo, as an electrophilic catalyst to aid phosphoryl group transfer. It is the chelate of the metal and the nucleotide that is the actual substrate.</text>
</comment>
<dbReference type="HAMAP" id="MF_01987">
    <property type="entry name" value="Ribokinase"/>
    <property type="match status" value="1"/>
</dbReference>
<dbReference type="GO" id="GO:0046872">
    <property type="term" value="F:metal ion binding"/>
    <property type="evidence" value="ECO:0007669"/>
    <property type="project" value="UniProtKB-KW"/>
</dbReference>
<feature type="binding site" evidence="12">
    <location>
        <begin position="209"/>
        <end position="214"/>
    </location>
    <ligand>
        <name>ATP</name>
        <dbReference type="ChEBI" id="CHEBI:30616"/>
    </ligand>
</feature>
<evidence type="ECO:0000256" key="10">
    <source>
        <dbReference type="ARBA" id="ARBA00022958"/>
    </source>
</evidence>
<evidence type="ECO:0000256" key="1">
    <source>
        <dbReference type="ARBA" id="ARBA00005380"/>
    </source>
</evidence>
<evidence type="ECO:0000256" key="8">
    <source>
        <dbReference type="ARBA" id="ARBA00022840"/>
    </source>
</evidence>
<dbReference type="InterPro" id="IPR029056">
    <property type="entry name" value="Ribokinase-like"/>
</dbReference>
<organism evidence="14 15">
    <name type="scientific">Fundicoccus ignavus</name>
    <dbReference type="NCBI Taxonomy" id="2664442"/>
    <lineage>
        <taxon>Bacteria</taxon>
        <taxon>Bacillati</taxon>
        <taxon>Bacillota</taxon>
        <taxon>Bacilli</taxon>
        <taxon>Lactobacillales</taxon>
        <taxon>Aerococcaceae</taxon>
        <taxon>Fundicoccus</taxon>
    </lineage>
</organism>
<comment type="similarity">
    <text evidence="1">Belongs to the carbohydrate kinase pfkB family.</text>
</comment>
<evidence type="ECO:0000256" key="2">
    <source>
        <dbReference type="ARBA" id="ARBA00012035"/>
    </source>
</evidence>
<feature type="active site" description="Proton acceptor" evidence="12">
    <location>
        <position position="242"/>
    </location>
</feature>
<gene>
    <name evidence="12 14" type="primary">rbsK</name>
    <name evidence="14" type="ORF">GIY09_08660</name>
</gene>
<feature type="binding site" evidence="12">
    <location>
        <position position="272"/>
    </location>
    <ligand>
        <name>K(+)</name>
        <dbReference type="ChEBI" id="CHEBI:29103"/>
    </ligand>
</feature>
<keyword evidence="15" id="KW-1185">Reference proteome</keyword>
<dbReference type="InterPro" id="IPR002173">
    <property type="entry name" value="Carboh/pur_kinase_PfkB_CS"/>
</dbReference>
<feature type="binding site" evidence="12">
    <location>
        <begin position="241"/>
        <end position="242"/>
    </location>
    <ligand>
        <name>ATP</name>
        <dbReference type="ChEBI" id="CHEBI:30616"/>
    </ligand>
</feature>
<dbReference type="PROSITE" id="PS00584">
    <property type="entry name" value="PFKB_KINASES_2"/>
    <property type="match status" value="1"/>
</dbReference>
<comment type="catalytic activity">
    <reaction evidence="12">
        <text>D-ribose + ATP = D-ribose 5-phosphate + ADP + H(+)</text>
        <dbReference type="Rhea" id="RHEA:13697"/>
        <dbReference type="ChEBI" id="CHEBI:15378"/>
        <dbReference type="ChEBI" id="CHEBI:30616"/>
        <dbReference type="ChEBI" id="CHEBI:47013"/>
        <dbReference type="ChEBI" id="CHEBI:78346"/>
        <dbReference type="ChEBI" id="CHEBI:456216"/>
        <dbReference type="EC" id="2.7.1.15"/>
    </reaction>
</comment>
<dbReference type="Proteomes" id="UP000430975">
    <property type="component" value="Unassembled WGS sequence"/>
</dbReference>
<evidence type="ECO:0000256" key="11">
    <source>
        <dbReference type="ARBA" id="ARBA00023277"/>
    </source>
</evidence>
<sequence length="302" mass="32204">MNKITVIGSISTDLVVETSQLPKIGETIEGDAMTMSFGGKGANQAVAAARLDANVAMVGTVGLDDFGGQLIANLESNRILTEGVKRVTHSSGTAIIQLYNNDNSIIYVPGANNAITTADIDAVSETLLSSELVLIQNEIPQAVVEYVIEFCHQHKIQIVLNPAPARPIKAEHLEMLDYLTPNETEYEVIFPGQVMSETLAAYPNKLIVTHGAEGVYYHDGTQVVNVAGYKVEQVVDTTGAGDCFNGALSTAIVSGLNLKAAIQFANLAASISIQKLGAQTGSPSLAEIKDSEHYETKWDIEQ</sequence>
<evidence type="ECO:0000256" key="4">
    <source>
        <dbReference type="ARBA" id="ARBA00022679"/>
    </source>
</evidence>
<keyword evidence="11 12" id="KW-0119">Carbohydrate metabolism</keyword>
<comment type="pathway">
    <text evidence="12">Carbohydrate metabolism; D-ribose degradation; D-ribose 5-phosphate from beta-D-ribopyranose: step 2/2.</text>
</comment>
<feature type="binding site" evidence="12">
    <location>
        <position position="236"/>
    </location>
    <ligand>
        <name>K(+)</name>
        <dbReference type="ChEBI" id="CHEBI:29103"/>
    </ligand>
</feature>
<dbReference type="RefSeq" id="WP_153863767.1">
    <property type="nucleotide sequence ID" value="NZ_WJQS01000007.1"/>
</dbReference>
<proteinExistence type="inferred from homology"/>
<evidence type="ECO:0000256" key="3">
    <source>
        <dbReference type="ARBA" id="ARBA00016943"/>
    </source>
</evidence>
<feature type="binding site" evidence="12">
    <location>
        <position position="277"/>
    </location>
    <ligand>
        <name>K(+)</name>
        <dbReference type="ChEBI" id="CHEBI:29103"/>
    </ligand>
</feature>
<feature type="binding site" evidence="12">
    <location>
        <position position="138"/>
    </location>
    <ligand>
        <name>substrate</name>
    </ligand>
</feature>
<keyword evidence="4 12" id="KW-0808">Transferase</keyword>